<dbReference type="PANTHER" id="PTHR31639:SF237">
    <property type="entry name" value="F-BOX DOMAIN-CONTAINING PROTEIN"/>
    <property type="match status" value="1"/>
</dbReference>
<reference evidence="2 3" key="1">
    <citation type="journal article" date="2019" name="Nat. Plants">
        <title>Stout camphor tree genome fills gaps in understanding of flowering plant genome evolution.</title>
        <authorList>
            <person name="Chaw S.M."/>
            <person name="Liu Y.C."/>
            <person name="Wu Y.W."/>
            <person name="Wang H.Y."/>
            <person name="Lin C.I."/>
            <person name="Wu C.S."/>
            <person name="Ke H.M."/>
            <person name="Chang L.Y."/>
            <person name="Hsu C.Y."/>
            <person name="Yang H.T."/>
            <person name="Sudianto E."/>
            <person name="Hsu M.H."/>
            <person name="Wu K.P."/>
            <person name="Wang L.N."/>
            <person name="Leebens-Mack J.H."/>
            <person name="Tsai I.J."/>
        </authorList>
    </citation>
    <scope>NUCLEOTIDE SEQUENCE [LARGE SCALE GENOMIC DNA]</scope>
    <source>
        <strain evidence="3">cv. Chaw 1501</strain>
        <tissue evidence="2">Young leaves</tissue>
    </source>
</reference>
<dbReference type="InterPro" id="IPR053781">
    <property type="entry name" value="F-box_AtFBL13-like"/>
</dbReference>
<feature type="domain" description="FBD" evidence="1">
    <location>
        <begin position="349"/>
        <end position="420"/>
    </location>
</feature>
<dbReference type="InterPro" id="IPR032675">
    <property type="entry name" value="LRR_dom_sf"/>
</dbReference>
<name>A0A3S4NSD3_9MAGN</name>
<gene>
    <name evidence="2" type="ORF">CKAN_00961300</name>
</gene>
<dbReference type="PANTHER" id="PTHR31639">
    <property type="entry name" value="F-BOX PROTEIN-LIKE"/>
    <property type="match status" value="1"/>
</dbReference>
<dbReference type="InterPro" id="IPR055411">
    <property type="entry name" value="LRR_FXL15/At3g58940/PEG3-like"/>
</dbReference>
<accession>A0A3S4NSD3</accession>
<evidence type="ECO:0000313" key="2">
    <source>
        <dbReference type="EMBL" id="RWR80952.1"/>
    </source>
</evidence>
<dbReference type="CDD" id="cd22160">
    <property type="entry name" value="F-box_AtFBL13-like"/>
    <property type="match status" value="1"/>
</dbReference>
<dbReference type="SMART" id="SM00579">
    <property type="entry name" value="FBD"/>
    <property type="match status" value="1"/>
</dbReference>
<comment type="caution">
    <text evidence="2">The sequence shown here is derived from an EMBL/GenBank/DDBJ whole genome shotgun (WGS) entry which is preliminary data.</text>
</comment>
<dbReference type="AlphaFoldDB" id="A0A3S4NSD3"/>
<organism evidence="2 3">
    <name type="scientific">Cinnamomum micranthum f. kanehirae</name>
    <dbReference type="NCBI Taxonomy" id="337451"/>
    <lineage>
        <taxon>Eukaryota</taxon>
        <taxon>Viridiplantae</taxon>
        <taxon>Streptophyta</taxon>
        <taxon>Embryophyta</taxon>
        <taxon>Tracheophyta</taxon>
        <taxon>Spermatophyta</taxon>
        <taxon>Magnoliopsida</taxon>
        <taxon>Magnoliidae</taxon>
        <taxon>Laurales</taxon>
        <taxon>Lauraceae</taxon>
        <taxon>Cinnamomum</taxon>
    </lineage>
</organism>
<keyword evidence="3" id="KW-1185">Reference proteome</keyword>
<dbReference type="EMBL" id="QPKB01000003">
    <property type="protein sequence ID" value="RWR80952.1"/>
    <property type="molecule type" value="Genomic_DNA"/>
</dbReference>
<dbReference type="Pfam" id="PF08387">
    <property type="entry name" value="FBD"/>
    <property type="match status" value="1"/>
</dbReference>
<dbReference type="InterPro" id="IPR006566">
    <property type="entry name" value="FBD"/>
</dbReference>
<evidence type="ECO:0000313" key="3">
    <source>
        <dbReference type="Proteomes" id="UP000283530"/>
    </source>
</evidence>
<sequence>MKRKRAGQSTQASLDLISDLPKDVMDLIFVRMPIRDAIRTSVLSKKWRYKWVSIPDVVFDKDSLTEGASEIERAHIVDQVLLHHVGPVCKFSCTSYVLPCSHIGRWIVFLSRSGIKKLILLVKFQDAYYDLPSSIFFCQELHHLKLVNCKLKVPPMFKGFHNLLVLNLAVYTLEDDITRLISRCPLLEKLKMDVWCHRHYRCFNIHAPNLRCLELTAIFEGLSLGSSPLLTNMSIDLCIYYEQRRNLRRGNICSLNQLIGYSHGIERLALKGEFLQFLSADGVPEKLSTTCDHLKYLEIHINSNSKVILGYLCILRSSPNLKELKIRYIGGGEDLYEEAELWGGERQFDCLFSHLQAAEIIDLGTIFGLQFIRHILSNAPTLKTMKIYTTNNVEDKGISMFLKEMLRFPRASSRAEIIYLGHYKEAIER</sequence>
<dbReference type="Pfam" id="PF24758">
    <property type="entry name" value="LRR_At5g56370"/>
    <property type="match status" value="1"/>
</dbReference>
<dbReference type="InterPro" id="IPR036047">
    <property type="entry name" value="F-box-like_dom_sf"/>
</dbReference>
<proteinExistence type="predicted"/>
<dbReference type="SUPFAM" id="SSF52047">
    <property type="entry name" value="RNI-like"/>
    <property type="match status" value="1"/>
</dbReference>
<dbReference type="SUPFAM" id="SSF81383">
    <property type="entry name" value="F-box domain"/>
    <property type="match status" value="1"/>
</dbReference>
<dbReference type="Gene3D" id="3.80.10.10">
    <property type="entry name" value="Ribonuclease Inhibitor"/>
    <property type="match status" value="1"/>
</dbReference>
<evidence type="ECO:0000259" key="1">
    <source>
        <dbReference type="SMART" id="SM00579"/>
    </source>
</evidence>
<dbReference type="OrthoDB" id="629734at2759"/>
<dbReference type="Pfam" id="PF00646">
    <property type="entry name" value="F-box"/>
    <property type="match status" value="1"/>
</dbReference>
<dbReference type="Proteomes" id="UP000283530">
    <property type="component" value="Unassembled WGS sequence"/>
</dbReference>
<dbReference type="STRING" id="337451.A0A3S4NSD3"/>
<dbReference type="InterPro" id="IPR001810">
    <property type="entry name" value="F-box_dom"/>
</dbReference>
<protein>
    <submittedName>
        <fullName evidence="2">F-box/FBD/LRR-repeat-like protein isoform X1</fullName>
    </submittedName>
</protein>